<dbReference type="SUPFAM" id="SSF56672">
    <property type="entry name" value="DNA/RNA polymerases"/>
    <property type="match status" value="1"/>
</dbReference>
<dbReference type="InterPro" id="IPR043502">
    <property type="entry name" value="DNA/RNA_pol_sf"/>
</dbReference>
<accession>A0A6S7HTJ1</accession>
<dbReference type="PANTHER" id="PTHR19446">
    <property type="entry name" value="REVERSE TRANSCRIPTASES"/>
    <property type="match status" value="1"/>
</dbReference>
<evidence type="ECO:0000313" key="2">
    <source>
        <dbReference type="Proteomes" id="UP001152795"/>
    </source>
</evidence>
<evidence type="ECO:0000313" key="1">
    <source>
        <dbReference type="EMBL" id="CAB3997871.1"/>
    </source>
</evidence>
<dbReference type="CDD" id="cd01650">
    <property type="entry name" value="RT_nLTR_like"/>
    <property type="match status" value="1"/>
</dbReference>
<keyword evidence="2" id="KW-1185">Reference proteome</keyword>
<gene>
    <name evidence="1" type="ORF">PACLA_8A061406</name>
</gene>
<dbReference type="Proteomes" id="UP001152795">
    <property type="component" value="Unassembled WGS sequence"/>
</dbReference>
<dbReference type="Pfam" id="PF00078">
    <property type="entry name" value="RVT_1"/>
    <property type="match status" value="1"/>
</dbReference>
<dbReference type="AlphaFoldDB" id="A0A6S7HTJ1"/>
<dbReference type="OrthoDB" id="6243574at2759"/>
<organism evidence="1 2">
    <name type="scientific">Paramuricea clavata</name>
    <name type="common">Red gorgonian</name>
    <name type="synonym">Violescent sea-whip</name>
    <dbReference type="NCBI Taxonomy" id="317549"/>
    <lineage>
        <taxon>Eukaryota</taxon>
        <taxon>Metazoa</taxon>
        <taxon>Cnidaria</taxon>
        <taxon>Anthozoa</taxon>
        <taxon>Octocorallia</taxon>
        <taxon>Malacalcyonacea</taxon>
        <taxon>Plexauridae</taxon>
        <taxon>Paramuricea</taxon>
    </lineage>
</organism>
<feature type="non-terminal residue" evidence="1">
    <location>
        <position position="384"/>
    </location>
</feature>
<proteinExistence type="predicted"/>
<dbReference type="InterPro" id="IPR000477">
    <property type="entry name" value="RT_dom"/>
</dbReference>
<reference evidence="1" key="1">
    <citation type="submission" date="2020-04" db="EMBL/GenBank/DDBJ databases">
        <authorList>
            <person name="Alioto T."/>
            <person name="Alioto T."/>
            <person name="Gomez Garrido J."/>
        </authorList>
    </citation>
    <scope>NUCLEOTIDE SEQUENCE</scope>
    <source>
        <strain evidence="1">A484AB</strain>
    </source>
</reference>
<dbReference type="PROSITE" id="PS50878">
    <property type="entry name" value="RT_POL"/>
    <property type="match status" value="1"/>
</dbReference>
<name>A0A6S7HTJ1_PARCT</name>
<protein>
    <submittedName>
        <fullName evidence="1">Uncharacterized protein</fullName>
    </submittedName>
</protein>
<comment type="caution">
    <text evidence="1">The sequence shown here is derived from an EMBL/GenBank/DDBJ whole genome shotgun (WGS) entry which is preliminary data.</text>
</comment>
<sequence length="384" mass="43008">MNADQFTKPAKLEFEGKVAENYRRFRQQFEIYMSATGFDATNVPKKKQAAILLNIAGEEAIEVFNTFTFAEDEDKDDPEDILAKFQNYCEPKKNITYERHIFNTRVQQQTQSFDAYLTELRVQAKKCTYDTILTSESSDRNTTGDPILSEVTFTTTEVLDILCNLDTSKATGPDEIPARILKETAHEIAPSLCELFNKSLRLGVFPADWKSANVVPVFKKGNKEHAENYRPISLLSIVSKVMERCLFNSIKDYVIGLISECQHGFIAGRSCVTQLVDVLDYIGAQLDNGGQVDTVYLDMSKAFDKVSHPKLLKRLRDLGFGGRLLNWFESYLGNRLQKVTALGVSSQTLQVTSGVPQGSILGPVLFLLYVNTLPDAVHSAEIAT</sequence>
<dbReference type="EMBL" id="CACRXK020003212">
    <property type="protein sequence ID" value="CAB3997871.1"/>
    <property type="molecule type" value="Genomic_DNA"/>
</dbReference>